<dbReference type="PANTHER" id="PTHR30441:SF4">
    <property type="entry name" value="PROTEIN ASMA"/>
    <property type="match status" value="1"/>
</dbReference>
<dbReference type="RefSeq" id="WP_237093219.1">
    <property type="nucleotide sequence ID" value="NZ_JAKKDL010000014.1"/>
</dbReference>
<dbReference type="Pfam" id="PF05170">
    <property type="entry name" value="AsmA"/>
    <property type="match status" value="1"/>
</dbReference>
<feature type="domain" description="AsmA" evidence="1">
    <location>
        <begin position="11"/>
        <end position="609"/>
    </location>
</feature>
<dbReference type="AlphaFoldDB" id="A0AAW5ASI3"/>
<evidence type="ECO:0000259" key="1">
    <source>
        <dbReference type="Pfam" id="PF05170"/>
    </source>
</evidence>
<reference evidence="2" key="1">
    <citation type="submission" date="2022-01" db="EMBL/GenBank/DDBJ databases">
        <title>Neisseria sp. ZJ104.</title>
        <authorList>
            <person name="Yang C."/>
        </authorList>
    </citation>
    <scope>NUCLEOTIDE SEQUENCE</scope>
    <source>
        <strain evidence="2">ZJ104</strain>
    </source>
</reference>
<gene>
    <name evidence="2" type="ORF">L4H06_09015</name>
</gene>
<dbReference type="InterPro" id="IPR052894">
    <property type="entry name" value="AsmA-related"/>
</dbReference>
<protein>
    <submittedName>
        <fullName evidence="2">AsmA family protein</fullName>
    </submittedName>
</protein>
<dbReference type="PANTHER" id="PTHR30441">
    <property type="entry name" value="DUF748 DOMAIN-CONTAINING PROTEIN"/>
    <property type="match status" value="1"/>
</dbReference>
<organism evidence="2 3">
    <name type="scientific">Neisseria lisongii</name>
    <dbReference type="NCBI Taxonomy" id="2912188"/>
    <lineage>
        <taxon>Bacteria</taxon>
        <taxon>Pseudomonadati</taxon>
        <taxon>Pseudomonadota</taxon>
        <taxon>Betaproteobacteria</taxon>
        <taxon>Neisseriales</taxon>
        <taxon>Neisseriaceae</taxon>
        <taxon>Neisseria</taxon>
    </lineage>
</organism>
<sequence length="701" mass="78299">MRLFGIRKLWLKLAFFGVLTSLLMIIGMSASVYRLFSAERIQAVADSAFAHGGRSVRFDGDIGRRWFPRPTVSLKNLKVMPLNGIRPDIEIQEASIGLAWESLWRSVPVVEKLRLDGLTLTLERRDDDTWNLQDLWQQGGSQRFELNRLQVENAALNLRLAHNEYSLDGVNLKVSDEESEGRMFTLSGRLRQSDLPLAFQGQGTLSAEGGVWRVPLFRLTAEGKFDQDSVTLAVDSSLSWRPSENLLRADKVNLRLDSSYHNFHITAQIPKLLLNHQKIHLDTLTGAFTAAQWNGSLQLNQINLRRNLATLNGFELNAGHQGEKWQTGLKAAGSLLWEHQAGLSVKDIAFNLIQDSLDKSAAPRLNGNLKGMLNRSAAGSWQGSFDGQFDRQPVRLLLQYLPQSGQHPKLEAGISLKKLVLQPYWQDFQAQSGQIYPDFLSHPLMPAVEAQLNINQLQMPGVVLDKVDTLVSADSRHIALSNFTAELYGGKTEGGISMANTEPVSYHLQQDARGVEIRSLLEDLFGFHNFSGTGDAVIDITAKGSDHKSLIQSLDGTLTLNVSDGAWVGIDMNNILQSGKISKQTDKILQTPFKKFTLNSLIVKGVSHHLNAELLSDSLKVRSSGQTDLYRKEMAEEMLIYNVQKPLSKPIPLKITGPVDNLSVTLDYARLTDGLNTPQEKQKALEETFREQWQWLVPKKK</sequence>
<dbReference type="InterPro" id="IPR007844">
    <property type="entry name" value="AsmA"/>
</dbReference>
<dbReference type="GO" id="GO:0005886">
    <property type="term" value="C:plasma membrane"/>
    <property type="evidence" value="ECO:0007669"/>
    <property type="project" value="TreeGrafter"/>
</dbReference>
<dbReference type="EMBL" id="JAKKDL010000014">
    <property type="protein sequence ID" value="MCF7530363.1"/>
    <property type="molecule type" value="Genomic_DNA"/>
</dbReference>
<comment type="caution">
    <text evidence="2">The sequence shown here is derived from an EMBL/GenBank/DDBJ whole genome shotgun (WGS) entry which is preliminary data.</text>
</comment>
<accession>A0AAW5ASI3</accession>
<name>A0AAW5ASI3_9NEIS</name>
<proteinExistence type="predicted"/>
<evidence type="ECO:0000313" key="3">
    <source>
        <dbReference type="Proteomes" id="UP001201397"/>
    </source>
</evidence>
<dbReference type="GO" id="GO:0090313">
    <property type="term" value="P:regulation of protein targeting to membrane"/>
    <property type="evidence" value="ECO:0007669"/>
    <property type="project" value="TreeGrafter"/>
</dbReference>
<dbReference type="Proteomes" id="UP001201397">
    <property type="component" value="Unassembled WGS sequence"/>
</dbReference>
<evidence type="ECO:0000313" key="2">
    <source>
        <dbReference type="EMBL" id="MCF7530363.1"/>
    </source>
</evidence>